<dbReference type="PANTHER" id="PTHR11080:SF2">
    <property type="entry name" value="LD05707P"/>
    <property type="match status" value="1"/>
</dbReference>
<comment type="similarity">
    <text evidence="1">Belongs to the isochorismatase family.</text>
</comment>
<keyword evidence="2" id="KW-0662">Pyridine nucleotide biosynthesis</keyword>
<dbReference type="Pfam" id="PF00857">
    <property type="entry name" value="Isochorismatase"/>
    <property type="match status" value="1"/>
</dbReference>
<dbReference type="SUPFAM" id="SSF52499">
    <property type="entry name" value="Isochorismatase-like hydrolases"/>
    <property type="match status" value="1"/>
</dbReference>
<evidence type="ECO:0000256" key="3">
    <source>
        <dbReference type="ARBA" id="ARBA00022723"/>
    </source>
</evidence>
<dbReference type="Gene3D" id="3.40.50.850">
    <property type="entry name" value="Isochorismatase-like"/>
    <property type="match status" value="1"/>
</dbReference>
<comment type="caution">
    <text evidence="9">The sequence shown here is derived from an EMBL/GenBank/DDBJ whole genome shotgun (WGS) entry which is preliminary data.</text>
</comment>
<evidence type="ECO:0000256" key="1">
    <source>
        <dbReference type="ARBA" id="ARBA00006336"/>
    </source>
</evidence>
<dbReference type="InterPro" id="IPR036380">
    <property type="entry name" value="Isochorismatase-like_sf"/>
</dbReference>
<protein>
    <recommendedName>
        <fullName evidence="6">nicotinamidase</fullName>
        <ecNumber evidence="6">3.5.1.19</ecNumber>
    </recommendedName>
    <alternativeName>
        <fullName evidence="7">Nicotinamide deamidase</fullName>
    </alternativeName>
</protein>
<gene>
    <name evidence="9" type="ORF">G6O67_007674</name>
</gene>
<reference evidence="9 10" key="1">
    <citation type="journal article" date="2020" name="Genome Biol. Evol.">
        <title>A new high-quality draft genome assembly of the Chinese cordyceps Ophiocordyceps sinensis.</title>
        <authorList>
            <person name="Shu R."/>
            <person name="Zhang J."/>
            <person name="Meng Q."/>
            <person name="Zhang H."/>
            <person name="Zhou G."/>
            <person name="Li M."/>
            <person name="Wu P."/>
            <person name="Zhao Y."/>
            <person name="Chen C."/>
            <person name="Qin Q."/>
        </authorList>
    </citation>
    <scope>NUCLEOTIDE SEQUENCE [LARGE SCALE GENOMIC DNA]</scope>
    <source>
        <strain evidence="9 10">IOZ07</strain>
    </source>
</reference>
<evidence type="ECO:0000256" key="6">
    <source>
        <dbReference type="ARBA" id="ARBA00039017"/>
    </source>
</evidence>
<comment type="pathway">
    <text evidence="5">Cofactor biosynthesis; nicotinate biosynthesis; nicotinate from nicotinamide: step 1/1.</text>
</comment>
<dbReference type="AlphaFoldDB" id="A0A8H4LUA5"/>
<evidence type="ECO:0000313" key="10">
    <source>
        <dbReference type="Proteomes" id="UP000557566"/>
    </source>
</evidence>
<dbReference type="OrthoDB" id="3341310at2759"/>
<evidence type="ECO:0000256" key="4">
    <source>
        <dbReference type="ARBA" id="ARBA00022801"/>
    </source>
</evidence>
<name>A0A8H4LUA5_9HYPO</name>
<organism evidence="9 10">
    <name type="scientific">Ophiocordyceps sinensis</name>
    <dbReference type="NCBI Taxonomy" id="72228"/>
    <lineage>
        <taxon>Eukaryota</taxon>
        <taxon>Fungi</taxon>
        <taxon>Dikarya</taxon>
        <taxon>Ascomycota</taxon>
        <taxon>Pezizomycotina</taxon>
        <taxon>Sordariomycetes</taxon>
        <taxon>Hypocreomycetidae</taxon>
        <taxon>Hypocreales</taxon>
        <taxon>Ophiocordycipitaceae</taxon>
        <taxon>Ophiocordyceps</taxon>
    </lineage>
</organism>
<sequence>MTAQEPFVPALIVVDFQQDFCPPNGALAVPHGRSIAPAVNALLALPFALKLATRDWHPPNHVSFAANHPGAEPFTSTAAVAHPTDPDRHRPYDAVLWPVHCLQHEPGAALAPELDVARLDAVVDKGTDPRFEMLSAFYDPFRLEDSGVAARLAGCRVTHVFVVGLAADYCVQATAESAADEGFTTYIVDEATKPVYPDRWPASASRVLAKGVTIVSMAGDELARVRSRTVS</sequence>
<keyword evidence="3" id="KW-0479">Metal-binding</keyword>
<dbReference type="GO" id="GO:0046872">
    <property type="term" value="F:metal ion binding"/>
    <property type="evidence" value="ECO:0007669"/>
    <property type="project" value="UniProtKB-KW"/>
</dbReference>
<proteinExistence type="inferred from homology"/>
<dbReference type="Proteomes" id="UP000557566">
    <property type="component" value="Unassembled WGS sequence"/>
</dbReference>
<evidence type="ECO:0000256" key="5">
    <source>
        <dbReference type="ARBA" id="ARBA00037900"/>
    </source>
</evidence>
<keyword evidence="4" id="KW-0378">Hydrolase</keyword>
<dbReference type="EMBL" id="JAAVMX010000008">
    <property type="protein sequence ID" value="KAF4505758.1"/>
    <property type="molecule type" value="Genomic_DNA"/>
</dbReference>
<dbReference type="GO" id="GO:0019363">
    <property type="term" value="P:pyridine nucleotide biosynthetic process"/>
    <property type="evidence" value="ECO:0007669"/>
    <property type="project" value="UniProtKB-KW"/>
</dbReference>
<evidence type="ECO:0000256" key="2">
    <source>
        <dbReference type="ARBA" id="ARBA00022642"/>
    </source>
</evidence>
<dbReference type="EC" id="3.5.1.19" evidence="6"/>
<dbReference type="PANTHER" id="PTHR11080">
    <property type="entry name" value="PYRAZINAMIDASE/NICOTINAMIDASE"/>
    <property type="match status" value="1"/>
</dbReference>
<feature type="domain" description="Isochorismatase-like" evidence="8">
    <location>
        <begin position="10"/>
        <end position="217"/>
    </location>
</feature>
<dbReference type="InterPro" id="IPR052347">
    <property type="entry name" value="Isochorismatase_Nicotinamidase"/>
</dbReference>
<accession>A0A8H4LUA5</accession>
<evidence type="ECO:0000259" key="8">
    <source>
        <dbReference type="Pfam" id="PF00857"/>
    </source>
</evidence>
<evidence type="ECO:0000313" key="9">
    <source>
        <dbReference type="EMBL" id="KAF4505758.1"/>
    </source>
</evidence>
<keyword evidence="10" id="KW-1185">Reference proteome</keyword>
<dbReference type="GO" id="GO:0008936">
    <property type="term" value="F:nicotinamidase activity"/>
    <property type="evidence" value="ECO:0007669"/>
    <property type="project" value="UniProtKB-EC"/>
</dbReference>
<evidence type="ECO:0000256" key="7">
    <source>
        <dbReference type="ARBA" id="ARBA00043224"/>
    </source>
</evidence>
<dbReference type="InterPro" id="IPR000868">
    <property type="entry name" value="Isochorismatase-like_dom"/>
</dbReference>